<comment type="similarity">
    <text evidence="2">Belongs to the DoxX family.</text>
</comment>
<dbReference type="InterPro" id="IPR051907">
    <property type="entry name" value="DoxX-like_oxidoreductase"/>
</dbReference>
<comment type="subcellular location">
    <subcellularLocation>
        <location evidence="1">Cell membrane</location>
        <topology evidence="1">Multi-pass membrane protein</topology>
    </subcellularLocation>
</comment>
<protein>
    <submittedName>
        <fullName evidence="7">Inner membrane protein YqjF</fullName>
    </submittedName>
</protein>
<dbReference type="InterPro" id="IPR032808">
    <property type="entry name" value="DoxX"/>
</dbReference>
<dbReference type="PANTHER" id="PTHR33452">
    <property type="entry name" value="OXIDOREDUCTASE CATD-RELATED"/>
    <property type="match status" value="1"/>
</dbReference>
<evidence type="ECO:0000256" key="4">
    <source>
        <dbReference type="ARBA" id="ARBA00022692"/>
    </source>
</evidence>
<evidence type="ECO:0000256" key="1">
    <source>
        <dbReference type="ARBA" id="ARBA00004651"/>
    </source>
</evidence>
<keyword evidence="6" id="KW-0472">Membrane</keyword>
<keyword evidence="3" id="KW-1003">Cell membrane</keyword>
<gene>
    <name evidence="7" type="primary">yqjF</name>
    <name evidence="7" type="ORF">MAA8898_03099</name>
</gene>
<evidence type="ECO:0000256" key="2">
    <source>
        <dbReference type="ARBA" id="ARBA00006679"/>
    </source>
</evidence>
<evidence type="ECO:0000256" key="6">
    <source>
        <dbReference type="ARBA" id="ARBA00023136"/>
    </source>
</evidence>
<dbReference type="RefSeq" id="WP_094021904.1">
    <property type="nucleotide sequence ID" value="NZ_FXYF01000008.1"/>
</dbReference>
<dbReference type="OrthoDB" id="9810206at2"/>
<evidence type="ECO:0000313" key="7">
    <source>
        <dbReference type="EMBL" id="SMX44936.1"/>
    </source>
</evidence>
<evidence type="ECO:0000256" key="3">
    <source>
        <dbReference type="ARBA" id="ARBA00022475"/>
    </source>
</evidence>
<dbReference type="PANTHER" id="PTHR33452:SF1">
    <property type="entry name" value="INNER MEMBRANE PROTEIN YPHA-RELATED"/>
    <property type="match status" value="1"/>
</dbReference>
<dbReference type="EMBL" id="FXYF01000008">
    <property type="protein sequence ID" value="SMX44936.1"/>
    <property type="molecule type" value="Genomic_DNA"/>
</dbReference>
<reference evidence="7 8" key="1">
    <citation type="submission" date="2017-05" db="EMBL/GenBank/DDBJ databases">
        <authorList>
            <person name="Song R."/>
            <person name="Chenine A.L."/>
            <person name="Ruprecht R.M."/>
        </authorList>
    </citation>
    <scope>NUCLEOTIDE SEQUENCE [LARGE SCALE GENOMIC DNA]</scope>
    <source>
        <strain evidence="7 8">CECT 8898</strain>
    </source>
</reference>
<dbReference type="Proteomes" id="UP000207598">
    <property type="component" value="Unassembled WGS sequence"/>
</dbReference>
<sequence>MSPTLTTNAGLLAARILLGVLFVLAGFGKLGDVQGFAGYMASGGVPAFLAWPVVLFEIVGGLALIVGFQTRIAALALGLFALVSGVLYHYVPGDQMQFTMLLKNIALTGGYLALALAGPGAWSLDRLTGRAALQTA</sequence>
<dbReference type="Pfam" id="PF07681">
    <property type="entry name" value="DoxX"/>
    <property type="match status" value="1"/>
</dbReference>
<proteinExistence type="inferred from homology"/>
<name>A0A238KSC6_9RHOB</name>
<organism evidence="7 8">
    <name type="scientific">Maliponia aquimaris</name>
    <dbReference type="NCBI Taxonomy" id="1673631"/>
    <lineage>
        <taxon>Bacteria</taxon>
        <taxon>Pseudomonadati</taxon>
        <taxon>Pseudomonadota</taxon>
        <taxon>Alphaproteobacteria</taxon>
        <taxon>Rhodobacterales</taxon>
        <taxon>Paracoccaceae</taxon>
        <taxon>Maliponia</taxon>
    </lineage>
</organism>
<keyword evidence="8" id="KW-1185">Reference proteome</keyword>
<keyword evidence="5" id="KW-1133">Transmembrane helix</keyword>
<keyword evidence="4" id="KW-0812">Transmembrane</keyword>
<dbReference type="GO" id="GO:0005886">
    <property type="term" value="C:plasma membrane"/>
    <property type="evidence" value="ECO:0007669"/>
    <property type="project" value="UniProtKB-SubCell"/>
</dbReference>
<dbReference type="AlphaFoldDB" id="A0A238KSC6"/>
<evidence type="ECO:0000256" key="5">
    <source>
        <dbReference type="ARBA" id="ARBA00022989"/>
    </source>
</evidence>
<evidence type="ECO:0000313" key="8">
    <source>
        <dbReference type="Proteomes" id="UP000207598"/>
    </source>
</evidence>
<accession>A0A238KSC6</accession>